<comment type="caution">
    <text evidence="2">The sequence shown here is derived from an EMBL/GenBank/DDBJ whole genome shotgun (WGS) entry which is preliminary data.</text>
</comment>
<organism evidence="2 3">
    <name type="scientific">Saliniramus fredricksonii</name>
    <dbReference type="NCBI Taxonomy" id="1653334"/>
    <lineage>
        <taxon>Bacteria</taxon>
        <taxon>Pseudomonadati</taxon>
        <taxon>Pseudomonadota</taxon>
        <taxon>Alphaproteobacteria</taxon>
        <taxon>Hyphomicrobiales</taxon>
        <taxon>Salinarimonadaceae</taxon>
        <taxon>Saliniramus</taxon>
    </lineage>
</organism>
<name>A0A0P7Y4A8_9HYPH</name>
<accession>A0A0P7Y4A8</accession>
<reference evidence="2 3" key="1">
    <citation type="submission" date="2015-09" db="EMBL/GenBank/DDBJ databases">
        <title>Identification and resolution of microdiversity through metagenomic sequencing of parallel consortia.</title>
        <authorList>
            <person name="Nelson W.C."/>
            <person name="Romine M.F."/>
            <person name="Lindemann S.R."/>
        </authorList>
    </citation>
    <scope>NUCLEOTIDE SEQUENCE [LARGE SCALE GENOMIC DNA]</scope>
    <source>
        <strain evidence="2">HL-109</strain>
    </source>
</reference>
<feature type="domain" description="Phosphodiester glycosidase" evidence="1">
    <location>
        <begin position="108"/>
        <end position="253"/>
    </location>
</feature>
<dbReference type="InterPro" id="IPR018711">
    <property type="entry name" value="NAGPA"/>
</dbReference>
<dbReference type="PATRIC" id="fig|1653334.4.peg.2481"/>
<dbReference type="EMBL" id="LJSX01000008">
    <property type="protein sequence ID" value="KPQ11384.1"/>
    <property type="molecule type" value="Genomic_DNA"/>
</dbReference>
<dbReference type="Proteomes" id="UP000050497">
    <property type="component" value="Unassembled WGS sequence"/>
</dbReference>
<sequence>MLTRRRIGPRGPCRGMQSMYVQLSRDGAGMMLRRIAAIVAIWVGLVIISMPASAQDGPCAARLFDDARFTVCTIDPATHDIVLYTSDAQGRAYAGFSRLPQEREGAPLVFAMNAGMYHADLSPVGLHVEEGEQIKAINTRPGPGNFHMLPNGVFYMTGDTAGVATTEHFLARGIAPDLATQSGPMLVIDGALHPRFIRDSTSLRRRNGVCVGDSGAISFAISEQPVNFHHFARLFRDGLGCRNALYLDGTMSSLHAPALGRSDAIRPMGPIIAAYPRQR</sequence>
<protein>
    <submittedName>
        <fullName evidence="2">Putative periplasmic protein</fullName>
    </submittedName>
</protein>
<evidence type="ECO:0000259" key="1">
    <source>
        <dbReference type="Pfam" id="PF09992"/>
    </source>
</evidence>
<proteinExistence type="predicted"/>
<evidence type="ECO:0000313" key="3">
    <source>
        <dbReference type="Proteomes" id="UP000050497"/>
    </source>
</evidence>
<gene>
    <name evidence="2" type="ORF">HLUCCO17_07030</name>
</gene>
<dbReference type="Pfam" id="PF09992">
    <property type="entry name" value="NAGPA"/>
    <property type="match status" value="1"/>
</dbReference>
<evidence type="ECO:0000313" key="2">
    <source>
        <dbReference type="EMBL" id="KPQ11384.1"/>
    </source>
</evidence>
<dbReference type="AlphaFoldDB" id="A0A0P7Y4A8"/>